<evidence type="ECO:0000313" key="3">
    <source>
        <dbReference type="EMBL" id="GEL23553.1"/>
    </source>
</evidence>
<accession>A0A511DGP7</accession>
<dbReference type="Gene3D" id="3.20.20.100">
    <property type="entry name" value="NADP-dependent oxidoreductase domain"/>
    <property type="match status" value="1"/>
</dbReference>
<evidence type="ECO:0000259" key="2">
    <source>
        <dbReference type="Pfam" id="PF00248"/>
    </source>
</evidence>
<reference evidence="3 4" key="1">
    <citation type="submission" date="2019-07" db="EMBL/GenBank/DDBJ databases">
        <title>Whole genome shotgun sequence of Pseudonocardia sulfidoxydans NBRC 16205.</title>
        <authorList>
            <person name="Hosoyama A."/>
            <person name="Uohara A."/>
            <person name="Ohji S."/>
            <person name="Ichikawa N."/>
        </authorList>
    </citation>
    <scope>NUCLEOTIDE SEQUENCE [LARGE SCALE GENOMIC DNA]</scope>
    <source>
        <strain evidence="3 4">NBRC 16205</strain>
    </source>
</reference>
<name>A0A511DGP7_9PSEU</name>
<dbReference type="InterPro" id="IPR036812">
    <property type="entry name" value="NAD(P)_OxRdtase_dom_sf"/>
</dbReference>
<feature type="domain" description="NADP-dependent oxidoreductase" evidence="2">
    <location>
        <begin position="28"/>
        <end position="319"/>
    </location>
</feature>
<dbReference type="InterPro" id="IPR050791">
    <property type="entry name" value="Aldo-Keto_reductase"/>
</dbReference>
<gene>
    <name evidence="3" type="ORF">PSU4_25070</name>
</gene>
<dbReference type="PRINTS" id="PR00069">
    <property type="entry name" value="ALDKETRDTASE"/>
</dbReference>
<dbReference type="SUPFAM" id="SSF51430">
    <property type="entry name" value="NAD(P)-linked oxidoreductase"/>
    <property type="match status" value="1"/>
</dbReference>
<dbReference type="EMBL" id="BJVJ01000021">
    <property type="protein sequence ID" value="GEL23553.1"/>
    <property type="molecule type" value="Genomic_DNA"/>
</dbReference>
<dbReference type="Proteomes" id="UP000321685">
    <property type="component" value="Unassembled WGS sequence"/>
</dbReference>
<dbReference type="GO" id="GO:0016491">
    <property type="term" value="F:oxidoreductase activity"/>
    <property type="evidence" value="ECO:0007669"/>
    <property type="project" value="UniProtKB-KW"/>
</dbReference>
<comment type="caution">
    <text evidence="3">The sequence shown here is derived from an EMBL/GenBank/DDBJ whole genome shotgun (WGS) entry which is preliminary data.</text>
</comment>
<protein>
    <submittedName>
        <fullName evidence="3">Oxidoreductase</fullName>
    </submittedName>
</protein>
<dbReference type="AlphaFoldDB" id="A0A511DGP7"/>
<dbReference type="GO" id="GO:0005737">
    <property type="term" value="C:cytoplasm"/>
    <property type="evidence" value="ECO:0007669"/>
    <property type="project" value="TreeGrafter"/>
</dbReference>
<dbReference type="PROSITE" id="PS51257">
    <property type="entry name" value="PROKAR_LIPOPROTEIN"/>
    <property type="match status" value="1"/>
</dbReference>
<sequence length="340" mass="36277">MRAGCSGLTSWDVALPTRKLGPLTVSALGLGCMGMSTAYGDADRDTSLATVNRAIDIGVTFIDTADVYGSGHNEELLSEVLRTRRDEVVLATKFGLVAGADGRPGGIDGRPERVREACEASLRRLGVDHVDLYYLHRPDPRVPIEDSVGAMAELVQAGLVRHLGLSEATAPTLRRAVAEHPIAALQSEWSLFTRELEDDVVPTARELGVGIVPFSPLGRAILTGRVSGDTALGDKDMRRTMPRFQGDNLTQNLAAVETVTHVAQAHGATAGQVALAWLLAKGDDVVPIPGTKRISYLEENAASVDVTLTDDDLARLDAIRPAGQRYPDMSRVGNETPARA</sequence>
<dbReference type="PANTHER" id="PTHR43625:SF40">
    <property type="entry name" value="ALDO-KETO REDUCTASE YAKC [NADP(+)]"/>
    <property type="match status" value="1"/>
</dbReference>
<dbReference type="PANTHER" id="PTHR43625">
    <property type="entry name" value="AFLATOXIN B1 ALDEHYDE REDUCTASE"/>
    <property type="match status" value="1"/>
</dbReference>
<dbReference type="InterPro" id="IPR020471">
    <property type="entry name" value="AKR"/>
</dbReference>
<keyword evidence="4" id="KW-1185">Reference proteome</keyword>
<dbReference type="InterPro" id="IPR023210">
    <property type="entry name" value="NADP_OxRdtase_dom"/>
</dbReference>
<proteinExistence type="predicted"/>
<keyword evidence="1" id="KW-0560">Oxidoreductase</keyword>
<evidence type="ECO:0000256" key="1">
    <source>
        <dbReference type="ARBA" id="ARBA00023002"/>
    </source>
</evidence>
<dbReference type="Pfam" id="PF00248">
    <property type="entry name" value="Aldo_ket_red"/>
    <property type="match status" value="1"/>
</dbReference>
<evidence type="ECO:0000313" key="4">
    <source>
        <dbReference type="Proteomes" id="UP000321685"/>
    </source>
</evidence>
<organism evidence="3 4">
    <name type="scientific">Pseudonocardia sulfidoxydans NBRC 16205</name>
    <dbReference type="NCBI Taxonomy" id="1223511"/>
    <lineage>
        <taxon>Bacteria</taxon>
        <taxon>Bacillati</taxon>
        <taxon>Actinomycetota</taxon>
        <taxon>Actinomycetes</taxon>
        <taxon>Pseudonocardiales</taxon>
        <taxon>Pseudonocardiaceae</taxon>
        <taxon>Pseudonocardia</taxon>
    </lineage>
</organism>
<dbReference type="CDD" id="cd19076">
    <property type="entry name" value="AKR_AKR13A_13D"/>
    <property type="match status" value="1"/>
</dbReference>